<feature type="region of interest" description="Disordered" evidence="1">
    <location>
        <begin position="1"/>
        <end position="23"/>
    </location>
</feature>
<dbReference type="Proteomes" id="UP001283361">
    <property type="component" value="Unassembled WGS sequence"/>
</dbReference>
<accession>A0AAE1CKH9</accession>
<gene>
    <name evidence="2" type="ORF">RRG08_042771</name>
</gene>
<organism evidence="2 3">
    <name type="scientific">Elysia crispata</name>
    <name type="common">lettuce slug</name>
    <dbReference type="NCBI Taxonomy" id="231223"/>
    <lineage>
        <taxon>Eukaryota</taxon>
        <taxon>Metazoa</taxon>
        <taxon>Spiralia</taxon>
        <taxon>Lophotrochozoa</taxon>
        <taxon>Mollusca</taxon>
        <taxon>Gastropoda</taxon>
        <taxon>Heterobranchia</taxon>
        <taxon>Euthyneura</taxon>
        <taxon>Panpulmonata</taxon>
        <taxon>Sacoglossa</taxon>
        <taxon>Placobranchoidea</taxon>
        <taxon>Plakobranchidae</taxon>
        <taxon>Elysia</taxon>
    </lineage>
</organism>
<evidence type="ECO:0000256" key="1">
    <source>
        <dbReference type="SAM" id="MobiDB-lite"/>
    </source>
</evidence>
<dbReference type="EMBL" id="JAWDGP010007852">
    <property type="protein sequence ID" value="KAK3702787.1"/>
    <property type="molecule type" value="Genomic_DNA"/>
</dbReference>
<name>A0AAE1CKH9_9GAST</name>
<keyword evidence="3" id="KW-1185">Reference proteome</keyword>
<proteinExistence type="predicted"/>
<evidence type="ECO:0000313" key="2">
    <source>
        <dbReference type="EMBL" id="KAK3702787.1"/>
    </source>
</evidence>
<sequence>MALPSPNYGSNEQIGRQQTTSWDMFEIPPQAAANRCQLEHVTCSAPIPCDENLRESERAAKDDCRSPVCPN</sequence>
<reference evidence="2" key="1">
    <citation type="journal article" date="2023" name="G3 (Bethesda)">
        <title>A reference genome for the long-term kleptoplast-retaining sea slug Elysia crispata morphotype clarki.</title>
        <authorList>
            <person name="Eastman K.E."/>
            <person name="Pendleton A.L."/>
            <person name="Shaikh M.A."/>
            <person name="Suttiyut T."/>
            <person name="Ogas R."/>
            <person name="Tomko P."/>
            <person name="Gavelis G."/>
            <person name="Widhalm J.R."/>
            <person name="Wisecaver J.H."/>
        </authorList>
    </citation>
    <scope>NUCLEOTIDE SEQUENCE</scope>
    <source>
        <strain evidence="2">ECLA1</strain>
    </source>
</reference>
<protein>
    <submittedName>
        <fullName evidence="2">Uncharacterized protein</fullName>
    </submittedName>
</protein>
<comment type="caution">
    <text evidence="2">The sequence shown here is derived from an EMBL/GenBank/DDBJ whole genome shotgun (WGS) entry which is preliminary data.</text>
</comment>
<dbReference type="AlphaFoldDB" id="A0AAE1CKH9"/>
<evidence type="ECO:0000313" key="3">
    <source>
        <dbReference type="Proteomes" id="UP001283361"/>
    </source>
</evidence>
<feature type="compositionally biased region" description="Polar residues" evidence="1">
    <location>
        <begin position="7"/>
        <end position="22"/>
    </location>
</feature>